<dbReference type="OrthoDB" id="774557at2759"/>
<dbReference type="Proteomes" id="UP000797356">
    <property type="component" value="Chromosome 9"/>
</dbReference>
<name>A0A8K0N717_COCNU</name>
<sequence>MTAHGLPADQSSLSKIIGIHPGRSSNMNNTIAASRVHSNIPQRSVAVNNYQNLLRNHANTNQNEFPQEASSTINAPNHAKPGQFQGSVSSLLTNTSVNGLAGAHQQHVLGGTLHQQNNLQPSQVNQHLDQHAIQQFLRQVFNNGGTPQQAVGANGNMLAGEGFGSGIAGTGGLPARMNVGSVKNGTELGNIPANMSGNALGPLPSRSNSFNSVARNPEISGNSLNSRPDLPPSMDLPELDQIAREFAESGIFNGEPW</sequence>
<feature type="compositionally biased region" description="Polar residues" evidence="1">
    <location>
        <begin position="65"/>
        <end position="75"/>
    </location>
</feature>
<feature type="region of interest" description="Disordered" evidence="1">
    <location>
        <begin position="203"/>
        <end position="236"/>
    </location>
</feature>
<dbReference type="AlphaFoldDB" id="A0A8K0N717"/>
<gene>
    <name evidence="2" type="ORF">COCNU_09G001420</name>
</gene>
<accession>A0A8K0N717</accession>
<comment type="caution">
    <text evidence="2">The sequence shown here is derived from an EMBL/GenBank/DDBJ whole genome shotgun (WGS) entry which is preliminary data.</text>
</comment>
<organism evidence="2 3">
    <name type="scientific">Cocos nucifera</name>
    <name type="common">Coconut palm</name>
    <dbReference type="NCBI Taxonomy" id="13894"/>
    <lineage>
        <taxon>Eukaryota</taxon>
        <taxon>Viridiplantae</taxon>
        <taxon>Streptophyta</taxon>
        <taxon>Embryophyta</taxon>
        <taxon>Tracheophyta</taxon>
        <taxon>Spermatophyta</taxon>
        <taxon>Magnoliopsida</taxon>
        <taxon>Liliopsida</taxon>
        <taxon>Arecaceae</taxon>
        <taxon>Arecoideae</taxon>
        <taxon>Cocoseae</taxon>
        <taxon>Attaleinae</taxon>
        <taxon>Cocos</taxon>
    </lineage>
</organism>
<evidence type="ECO:0000313" key="2">
    <source>
        <dbReference type="EMBL" id="KAG1360679.1"/>
    </source>
</evidence>
<feature type="region of interest" description="Disordered" evidence="1">
    <location>
        <begin position="65"/>
        <end position="86"/>
    </location>
</feature>
<keyword evidence="3" id="KW-1185">Reference proteome</keyword>
<feature type="compositionally biased region" description="Polar residues" evidence="1">
    <location>
        <begin position="205"/>
        <end position="226"/>
    </location>
</feature>
<proteinExistence type="predicted"/>
<protein>
    <submittedName>
        <fullName evidence="2">Putative transcriptional regulator SLK2</fullName>
    </submittedName>
</protein>
<reference evidence="2" key="2">
    <citation type="submission" date="2019-07" db="EMBL/GenBank/DDBJ databases">
        <authorList>
            <person name="Yang Y."/>
            <person name="Bocs S."/>
            <person name="Baudouin L."/>
        </authorList>
    </citation>
    <scope>NUCLEOTIDE SEQUENCE</scope>
    <source>
        <tissue evidence="2">Spear leaf of Hainan Tall coconut</tissue>
    </source>
</reference>
<reference evidence="2" key="1">
    <citation type="journal article" date="2017" name="Gigascience">
        <title>The genome draft of coconut (Cocos nucifera).</title>
        <authorList>
            <person name="Xiao Y."/>
            <person name="Xu P."/>
            <person name="Fan H."/>
            <person name="Baudouin L."/>
            <person name="Xia W."/>
            <person name="Bocs S."/>
            <person name="Xu J."/>
            <person name="Li Q."/>
            <person name="Guo A."/>
            <person name="Zhou L."/>
            <person name="Li J."/>
            <person name="Wu Y."/>
            <person name="Ma Z."/>
            <person name="Armero A."/>
            <person name="Issali A.E."/>
            <person name="Liu N."/>
            <person name="Peng M."/>
            <person name="Yang Y."/>
        </authorList>
    </citation>
    <scope>NUCLEOTIDE SEQUENCE</scope>
    <source>
        <tissue evidence="2">Spear leaf of Hainan Tall coconut</tissue>
    </source>
</reference>
<evidence type="ECO:0000313" key="3">
    <source>
        <dbReference type="Proteomes" id="UP000797356"/>
    </source>
</evidence>
<dbReference type="EMBL" id="CM017880">
    <property type="protein sequence ID" value="KAG1360679.1"/>
    <property type="molecule type" value="Genomic_DNA"/>
</dbReference>
<evidence type="ECO:0000256" key="1">
    <source>
        <dbReference type="SAM" id="MobiDB-lite"/>
    </source>
</evidence>